<feature type="compositionally biased region" description="Low complexity" evidence="1">
    <location>
        <begin position="54"/>
        <end position="63"/>
    </location>
</feature>
<accession>A0AAN7TQR9</accession>
<feature type="compositionally biased region" description="Basic and acidic residues" evidence="1">
    <location>
        <begin position="252"/>
        <end position="272"/>
    </location>
</feature>
<dbReference type="AlphaFoldDB" id="A0AAN7TQR9"/>
<dbReference type="Proteomes" id="UP001310890">
    <property type="component" value="Unassembled WGS sequence"/>
</dbReference>
<feature type="compositionally biased region" description="Low complexity" evidence="1">
    <location>
        <begin position="682"/>
        <end position="697"/>
    </location>
</feature>
<feature type="compositionally biased region" description="Basic and acidic residues" evidence="1">
    <location>
        <begin position="128"/>
        <end position="142"/>
    </location>
</feature>
<feature type="compositionally biased region" description="Polar residues" evidence="1">
    <location>
        <begin position="99"/>
        <end position="108"/>
    </location>
</feature>
<feature type="compositionally biased region" description="Polar residues" evidence="1">
    <location>
        <begin position="575"/>
        <end position="591"/>
    </location>
</feature>
<evidence type="ECO:0000313" key="3">
    <source>
        <dbReference type="Proteomes" id="UP001310890"/>
    </source>
</evidence>
<organism evidence="2 3">
    <name type="scientific">Meristemomyces frigidus</name>
    <dbReference type="NCBI Taxonomy" id="1508187"/>
    <lineage>
        <taxon>Eukaryota</taxon>
        <taxon>Fungi</taxon>
        <taxon>Dikarya</taxon>
        <taxon>Ascomycota</taxon>
        <taxon>Pezizomycotina</taxon>
        <taxon>Dothideomycetes</taxon>
        <taxon>Dothideomycetidae</taxon>
        <taxon>Mycosphaerellales</taxon>
        <taxon>Teratosphaeriaceae</taxon>
        <taxon>Meristemomyces</taxon>
    </lineage>
</organism>
<evidence type="ECO:0000256" key="1">
    <source>
        <dbReference type="SAM" id="MobiDB-lite"/>
    </source>
</evidence>
<feature type="compositionally biased region" description="Low complexity" evidence="1">
    <location>
        <begin position="711"/>
        <end position="720"/>
    </location>
</feature>
<feature type="compositionally biased region" description="Polar residues" evidence="1">
    <location>
        <begin position="415"/>
        <end position="439"/>
    </location>
</feature>
<gene>
    <name evidence="2" type="ORF">LTR62_006017</name>
</gene>
<proteinExistence type="predicted"/>
<evidence type="ECO:0000313" key="2">
    <source>
        <dbReference type="EMBL" id="KAK5117399.1"/>
    </source>
</evidence>
<dbReference type="InterPro" id="IPR046784">
    <property type="entry name" value="Eap1"/>
</dbReference>
<reference evidence="2" key="1">
    <citation type="submission" date="2023-08" db="EMBL/GenBank/DDBJ databases">
        <title>Black Yeasts Isolated from many extreme environments.</title>
        <authorList>
            <person name="Coleine C."/>
            <person name="Stajich J.E."/>
            <person name="Selbmann L."/>
        </authorList>
    </citation>
    <scope>NUCLEOTIDE SEQUENCE</scope>
    <source>
        <strain evidence="2">CCFEE 5401</strain>
    </source>
</reference>
<feature type="region of interest" description="Disordered" evidence="1">
    <location>
        <begin position="628"/>
        <end position="869"/>
    </location>
</feature>
<feature type="compositionally biased region" description="Polar residues" evidence="1">
    <location>
        <begin position="67"/>
        <end position="85"/>
    </location>
</feature>
<feature type="compositionally biased region" description="Polar residues" evidence="1">
    <location>
        <begin position="757"/>
        <end position="791"/>
    </location>
</feature>
<feature type="compositionally biased region" description="Pro residues" evidence="1">
    <location>
        <begin position="598"/>
        <end position="610"/>
    </location>
</feature>
<dbReference type="EMBL" id="JAVRRL010000005">
    <property type="protein sequence ID" value="KAK5117399.1"/>
    <property type="molecule type" value="Genomic_DNA"/>
</dbReference>
<feature type="compositionally biased region" description="Low complexity" evidence="1">
    <location>
        <begin position="484"/>
        <end position="498"/>
    </location>
</feature>
<feature type="region of interest" description="Disordered" evidence="1">
    <location>
        <begin position="35"/>
        <end position="614"/>
    </location>
</feature>
<feature type="compositionally biased region" description="Polar residues" evidence="1">
    <location>
        <begin position="275"/>
        <end position="285"/>
    </location>
</feature>
<feature type="compositionally biased region" description="Low complexity" evidence="1">
    <location>
        <begin position="36"/>
        <end position="46"/>
    </location>
</feature>
<name>A0AAN7TQR9_9PEZI</name>
<comment type="caution">
    <text evidence="2">The sequence shown here is derived from an EMBL/GenBank/DDBJ whole genome shotgun (WGS) entry which is preliminary data.</text>
</comment>
<feature type="compositionally biased region" description="Low complexity" evidence="1">
    <location>
        <begin position="374"/>
        <end position="388"/>
    </location>
</feature>
<sequence>MARQYTASQLLHLRSSPLVKRPDDLPAIEEWIEETQAMQQQAQNKQPSERRPRTAVTATAAEASPMGNFSTGLARPTLSSRTSTARGGDAVTPAPPMTVFTSSRTTARSGEFDKSASPLPDAAVSEDPDGHRNNRTFGDKQTNRKSMVTEATDGRTGENWRRMDDEKLDSGDRNGRYNNRREREQDGERRNGFGDKPDSRWQRDERRQTNGERSGGWREREREREKDRPDRGWGRGHADGGKDPEWMAESAPRPEEDTSRAKTAADFEKFMQEMKANNNRQSGEVANNELGEVLEPVPAPKEASVPKPVERLKLDGFANKPFGSRDSKSSSATPDGAQMSSKPSSAKPKTSRFTSLFNAPAPQPEMQEVPAPQPASSQNAAEEAANFARVMQMLGGTTMSQAARPNEPASPPPRTMSNGNKPKSKFTNFFETNPQSPERLQSPEGLQSALPFQSMPNGPSVDGRGLNDKPVSHYNGRLTEKQASESSSRSRALISAMSPEPVMTPSDILDQQRPPSSRVNDLFVDQPPSRGASTPDNSIQNLLAGRRPPPKQEQASKQSMSLLELLNTKGPKQVVQPQTRPVETFNPQNLWVNEPPKHMPPPHAPTPRMPPAGSIEEKLMRNHTVMETHGQLPPQYQGQPPVPDEARRMSQRLPPPGFMDSQNLSHFQQQPATHHIRNFTEPPRQFQQGPQMPQQQPNNTRRMSGHPGLSQLPLQQLQQQPPYPAEFLQSAHAAIPPPGFNPGMARHPPGINHIPSIFSTPQPPLGQSQRDSASQPSHQQPGYASAPSNHSLDPRLGPHVSQTSGPSGSLPPAFFGGPQGYGGPPPSALPMPQGFGGQQRMAYAEPIRGGGVGVDRRYEGYGAGQAGGR</sequence>
<protein>
    <submittedName>
        <fullName evidence="2">Uncharacterized protein</fullName>
    </submittedName>
</protein>
<dbReference type="Pfam" id="PF20566">
    <property type="entry name" value="Eap1"/>
    <property type="match status" value="1"/>
</dbReference>
<feature type="compositionally biased region" description="Basic and acidic residues" evidence="1">
    <location>
        <begin position="152"/>
        <end position="245"/>
    </location>
</feature>
<feature type="compositionally biased region" description="Polar residues" evidence="1">
    <location>
        <begin position="660"/>
        <end position="672"/>
    </location>
</feature>
<feature type="compositionally biased region" description="Polar residues" evidence="1">
    <location>
        <begin position="531"/>
        <end position="541"/>
    </location>
</feature>